<evidence type="ECO:0000256" key="1">
    <source>
        <dbReference type="ARBA" id="ARBA00009902"/>
    </source>
</evidence>
<dbReference type="InterPro" id="IPR023296">
    <property type="entry name" value="Glyco_hydro_beta-prop_sf"/>
</dbReference>
<organism evidence="7 8">
    <name type="scientific">Plebeiibacterium sediminum</name>
    <dbReference type="NCBI Taxonomy" id="2992112"/>
    <lineage>
        <taxon>Bacteria</taxon>
        <taxon>Pseudomonadati</taxon>
        <taxon>Bacteroidota</taxon>
        <taxon>Bacteroidia</taxon>
        <taxon>Marinilabiliales</taxon>
        <taxon>Marinilabiliaceae</taxon>
        <taxon>Plebeiibacterium</taxon>
    </lineage>
</organism>
<dbReference type="PROSITE" id="PS00609">
    <property type="entry name" value="GLYCOSYL_HYDROL_F32"/>
    <property type="match status" value="1"/>
</dbReference>
<dbReference type="PANTHER" id="PTHR42800:SF1">
    <property type="entry name" value="EXOINULINASE INUD (AFU_ORTHOLOGUE AFUA_5G00480)"/>
    <property type="match status" value="1"/>
</dbReference>
<accession>A0AAE3M5U8</accession>
<evidence type="ECO:0000259" key="5">
    <source>
        <dbReference type="Pfam" id="PF00251"/>
    </source>
</evidence>
<keyword evidence="8" id="KW-1185">Reference proteome</keyword>
<comment type="caution">
    <text evidence="7">The sequence shown here is derived from an EMBL/GenBank/DDBJ whole genome shotgun (WGS) entry which is preliminary data.</text>
</comment>
<dbReference type="Gene3D" id="2.115.10.20">
    <property type="entry name" value="Glycosyl hydrolase domain, family 43"/>
    <property type="match status" value="1"/>
</dbReference>
<dbReference type="RefSeq" id="WP_301191249.1">
    <property type="nucleotide sequence ID" value="NZ_JAPDPJ010000034.1"/>
</dbReference>
<evidence type="ECO:0000256" key="4">
    <source>
        <dbReference type="RuleBase" id="RU362110"/>
    </source>
</evidence>
<dbReference type="CDD" id="cd18622">
    <property type="entry name" value="GH32_Inu-like"/>
    <property type="match status" value="1"/>
</dbReference>
<dbReference type="Pfam" id="PF00251">
    <property type="entry name" value="Glyco_hydro_32N"/>
    <property type="match status" value="1"/>
</dbReference>
<dbReference type="GO" id="GO:0004575">
    <property type="term" value="F:sucrose alpha-glucosidase activity"/>
    <property type="evidence" value="ECO:0007669"/>
    <property type="project" value="TreeGrafter"/>
</dbReference>
<dbReference type="AlphaFoldDB" id="A0AAE3M5U8"/>
<evidence type="ECO:0000256" key="3">
    <source>
        <dbReference type="ARBA" id="ARBA00023295"/>
    </source>
</evidence>
<evidence type="ECO:0000313" key="8">
    <source>
        <dbReference type="Proteomes" id="UP001209229"/>
    </source>
</evidence>
<dbReference type="InterPro" id="IPR013189">
    <property type="entry name" value="Glyco_hydro_32_C"/>
</dbReference>
<comment type="similarity">
    <text evidence="1 4">Belongs to the glycosyl hydrolase 32 family.</text>
</comment>
<dbReference type="InterPro" id="IPR013320">
    <property type="entry name" value="ConA-like_dom_sf"/>
</dbReference>
<feature type="domain" description="Glycosyl hydrolase family 32 C-terminal" evidence="6">
    <location>
        <begin position="372"/>
        <end position="512"/>
    </location>
</feature>
<dbReference type="Pfam" id="PF08244">
    <property type="entry name" value="Glyco_hydro_32C"/>
    <property type="match status" value="1"/>
</dbReference>
<dbReference type="SUPFAM" id="SSF49899">
    <property type="entry name" value="Concanavalin A-like lectins/glucanases"/>
    <property type="match status" value="1"/>
</dbReference>
<gene>
    <name evidence="7" type="ORF">OM075_14505</name>
</gene>
<dbReference type="GO" id="GO:0005737">
    <property type="term" value="C:cytoplasm"/>
    <property type="evidence" value="ECO:0007669"/>
    <property type="project" value="TreeGrafter"/>
</dbReference>
<feature type="domain" description="Glycosyl hydrolase family 32 N-terminal" evidence="5">
    <location>
        <begin position="43"/>
        <end position="351"/>
    </location>
</feature>
<dbReference type="Gene3D" id="2.60.120.560">
    <property type="entry name" value="Exo-inulinase, domain 1"/>
    <property type="match status" value="1"/>
</dbReference>
<dbReference type="EMBL" id="JAPDPJ010000034">
    <property type="protein sequence ID" value="MCW3787684.1"/>
    <property type="molecule type" value="Genomic_DNA"/>
</dbReference>
<protein>
    <submittedName>
        <fullName evidence="7">Glycoside hydrolase family 32 protein</fullName>
    </submittedName>
</protein>
<sequence>MNLRHMITLFVTILLVTACFQKIDNKKLEGNCICKENYRPKYHFTPDSMWMNDPNGMVYYEGEYHLFYQYYPDSTVWGPMHWGHAVSTDLMHWEHLPIGLYPDSLGWIFSGSAVIDWKNTSGFGSKENPPMIAIYTYHSQSIEKEGRNDFQYQGLAYSLDKGRNWTKYKGNPVLPNPGIRDFRDPKVMWYEERQKWIMSLAVKDHVSFYSSPDLKSWKHESDFGLNTGGHGGVWECPDLFKLKAENGTEKWVLLVSVNPGGPNGGSATQYFIGEFDGHEFRNENSTMDPIWLDYGKDNYAGVTWSDVPQKDGRRLFIGWMSNWQYATVVPTKKWRSATTLPRELSLVEKGGHYEMFGKPVKEFDSILVDKPTEKIENLELNDNVEEVFKGAVKGTVWYASYMVDITETKTFSIQLNNSLNENVGIKLDIEANRIEFDRNNAGKIDFSPEFAVPISGRYSFKQKNIKVELFWDASSLELFINEGQFQMTNLVFPKDNWNSMKLNSVGKAKVIEASYVSVNQVVNK</sequence>
<dbReference type="GO" id="GO:0005987">
    <property type="term" value="P:sucrose catabolic process"/>
    <property type="evidence" value="ECO:0007669"/>
    <property type="project" value="TreeGrafter"/>
</dbReference>
<dbReference type="PANTHER" id="PTHR42800">
    <property type="entry name" value="EXOINULINASE INUD (AFU_ORTHOLOGUE AFUA_5G00480)"/>
    <property type="match status" value="1"/>
</dbReference>
<evidence type="ECO:0000313" key="7">
    <source>
        <dbReference type="EMBL" id="MCW3787684.1"/>
    </source>
</evidence>
<keyword evidence="3 4" id="KW-0326">Glycosidase</keyword>
<dbReference type="Proteomes" id="UP001209229">
    <property type="component" value="Unassembled WGS sequence"/>
</dbReference>
<dbReference type="PROSITE" id="PS51257">
    <property type="entry name" value="PROKAR_LIPOPROTEIN"/>
    <property type="match status" value="1"/>
</dbReference>
<dbReference type="SUPFAM" id="SSF75005">
    <property type="entry name" value="Arabinanase/levansucrase/invertase"/>
    <property type="match status" value="1"/>
</dbReference>
<dbReference type="InterPro" id="IPR013148">
    <property type="entry name" value="Glyco_hydro_32_N"/>
</dbReference>
<reference evidence="7" key="1">
    <citation type="submission" date="2022-10" db="EMBL/GenBank/DDBJ databases">
        <authorList>
            <person name="Yu W.X."/>
        </authorList>
    </citation>
    <scope>NUCLEOTIDE SEQUENCE</scope>
    <source>
        <strain evidence="7">AAT</strain>
    </source>
</reference>
<name>A0AAE3M5U8_9BACT</name>
<dbReference type="InterPro" id="IPR018053">
    <property type="entry name" value="Glyco_hydro_32_AS"/>
</dbReference>
<keyword evidence="2 4" id="KW-0378">Hydrolase</keyword>
<evidence type="ECO:0000259" key="6">
    <source>
        <dbReference type="Pfam" id="PF08244"/>
    </source>
</evidence>
<proteinExistence type="inferred from homology"/>
<dbReference type="InterPro" id="IPR001362">
    <property type="entry name" value="Glyco_hydro_32"/>
</dbReference>
<evidence type="ECO:0000256" key="2">
    <source>
        <dbReference type="ARBA" id="ARBA00022801"/>
    </source>
</evidence>
<dbReference type="SMART" id="SM00640">
    <property type="entry name" value="Glyco_32"/>
    <property type="match status" value="1"/>
</dbReference>